<organism evidence="1 2">
    <name type="scientific">Dermatophagoides farinae</name>
    <name type="common">American house dust mite</name>
    <dbReference type="NCBI Taxonomy" id="6954"/>
    <lineage>
        <taxon>Eukaryota</taxon>
        <taxon>Metazoa</taxon>
        <taxon>Ecdysozoa</taxon>
        <taxon>Arthropoda</taxon>
        <taxon>Chelicerata</taxon>
        <taxon>Arachnida</taxon>
        <taxon>Acari</taxon>
        <taxon>Acariformes</taxon>
        <taxon>Sarcoptiformes</taxon>
        <taxon>Astigmata</taxon>
        <taxon>Psoroptidia</taxon>
        <taxon>Analgoidea</taxon>
        <taxon>Pyroglyphidae</taxon>
        <taxon>Dermatophagoidinae</taxon>
        <taxon>Dermatophagoides</taxon>
    </lineage>
</organism>
<reference evidence="1" key="2">
    <citation type="journal article" date="2022" name="Res Sq">
        <title>Comparative Genomics Reveals Insights into the Divergent Evolution of Astigmatic Mites and Household Pest Adaptations.</title>
        <authorList>
            <person name="Xiong Q."/>
            <person name="Wan A.T.-Y."/>
            <person name="Liu X.-Y."/>
            <person name="Fung C.S.-H."/>
            <person name="Xiao X."/>
            <person name="Malainual N."/>
            <person name="Hou J."/>
            <person name="Wang L."/>
            <person name="Wang M."/>
            <person name="Yang K."/>
            <person name="Cui Y."/>
            <person name="Leung E."/>
            <person name="Nong W."/>
            <person name="Shin S.-K."/>
            <person name="Au S."/>
            <person name="Jeong K.Y."/>
            <person name="Chew F.T."/>
            <person name="Hui J."/>
            <person name="Leung T.F."/>
            <person name="Tungtrongchitr A."/>
            <person name="Zhong N."/>
            <person name="Liu Z."/>
            <person name="Tsui S."/>
        </authorList>
    </citation>
    <scope>NUCLEOTIDE SEQUENCE</scope>
    <source>
        <strain evidence="1">Derf</strain>
        <tissue evidence="1">Whole organism</tissue>
    </source>
</reference>
<accession>A0A922IB49</accession>
<gene>
    <name evidence="1" type="ORF">DERF_001586</name>
</gene>
<evidence type="ECO:0000313" key="1">
    <source>
        <dbReference type="EMBL" id="KAH9527578.1"/>
    </source>
</evidence>
<proteinExistence type="predicted"/>
<protein>
    <submittedName>
        <fullName evidence="1">Uncharacterized protein</fullName>
    </submittedName>
</protein>
<dbReference type="EMBL" id="ASGP02000001">
    <property type="protein sequence ID" value="KAH9527578.1"/>
    <property type="molecule type" value="Genomic_DNA"/>
</dbReference>
<sequence length="62" mass="7334">MIHENLHLSIHSMLIRMMYVSKASFLRITFIVMQQYQIKPCIEIYLKKVLQESELLLGSLPL</sequence>
<reference evidence="1" key="1">
    <citation type="submission" date="2013-05" db="EMBL/GenBank/DDBJ databases">
        <authorList>
            <person name="Yim A.K.Y."/>
            <person name="Chan T.F."/>
            <person name="Ji K.M."/>
            <person name="Liu X.Y."/>
            <person name="Zhou J.W."/>
            <person name="Li R.Q."/>
            <person name="Yang K.Y."/>
            <person name="Li J."/>
            <person name="Li M."/>
            <person name="Law P.T.W."/>
            <person name="Wu Y.L."/>
            <person name="Cai Z.L."/>
            <person name="Qin H."/>
            <person name="Bao Y."/>
            <person name="Leung R.K.K."/>
            <person name="Ng P.K.S."/>
            <person name="Zou J."/>
            <person name="Zhong X.J."/>
            <person name="Ran P.X."/>
            <person name="Zhong N.S."/>
            <person name="Liu Z.G."/>
            <person name="Tsui S.K.W."/>
        </authorList>
    </citation>
    <scope>NUCLEOTIDE SEQUENCE</scope>
    <source>
        <strain evidence="1">Derf</strain>
        <tissue evidence="1">Whole organism</tissue>
    </source>
</reference>
<dbReference type="Proteomes" id="UP000790347">
    <property type="component" value="Unassembled WGS sequence"/>
</dbReference>
<comment type="caution">
    <text evidence="1">The sequence shown here is derived from an EMBL/GenBank/DDBJ whole genome shotgun (WGS) entry which is preliminary data.</text>
</comment>
<evidence type="ECO:0000313" key="2">
    <source>
        <dbReference type="Proteomes" id="UP000790347"/>
    </source>
</evidence>
<dbReference type="AlphaFoldDB" id="A0A922IB49"/>
<keyword evidence="2" id="KW-1185">Reference proteome</keyword>
<name>A0A922IB49_DERFA</name>